<name>A0ABX7XB41_9FLAO</name>
<reference evidence="2" key="2">
    <citation type="submission" date="2021-04" db="EMBL/GenBank/DDBJ databases">
        <title>Taxonomy of Flavobacteriaceae bacterium ZY171143.</title>
        <authorList>
            <person name="Li F."/>
        </authorList>
    </citation>
    <scope>NUCLEOTIDE SEQUENCE [LARGE SCALE GENOMIC DNA]</scope>
    <source>
        <strain evidence="2">ZY171143</strain>
    </source>
</reference>
<dbReference type="Proteomes" id="UP000672011">
    <property type="component" value="Chromosome"/>
</dbReference>
<dbReference type="EMBL" id="CP072842">
    <property type="protein sequence ID" value="QTV05075.1"/>
    <property type="molecule type" value="Genomic_DNA"/>
</dbReference>
<organism evidence="1 2">
    <name type="scientific">Faecalibacter bovis</name>
    <dbReference type="NCBI Taxonomy" id="2898187"/>
    <lineage>
        <taxon>Bacteria</taxon>
        <taxon>Pseudomonadati</taxon>
        <taxon>Bacteroidota</taxon>
        <taxon>Flavobacteriia</taxon>
        <taxon>Flavobacteriales</taxon>
        <taxon>Weeksellaceae</taxon>
        <taxon>Faecalibacter</taxon>
    </lineage>
</organism>
<keyword evidence="2" id="KW-1185">Reference proteome</keyword>
<proteinExistence type="predicted"/>
<evidence type="ECO:0000313" key="1">
    <source>
        <dbReference type="EMBL" id="QTV05075.1"/>
    </source>
</evidence>
<protein>
    <submittedName>
        <fullName evidence="1">Uncharacterized protein</fullName>
    </submittedName>
</protein>
<evidence type="ECO:0000313" key="2">
    <source>
        <dbReference type="Proteomes" id="UP000672011"/>
    </source>
</evidence>
<gene>
    <name evidence="1" type="ORF">J9309_09765</name>
</gene>
<reference evidence="1 2" key="1">
    <citation type="journal article" date="2021" name="Int. J. Syst. Evol. Microbiol.">
        <title>Faecalibacter bovis sp. nov., isolated from cow faeces.</title>
        <authorList>
            <person name="Li F."/>
            <person name="Zhao W."/>
            <person name="Hong Q."/>
            <person name="Shao Q."/>
            <person name="Song J."/>
            <person name="Yang S."/>
        </authorList>
    </citation>
    <scope>NUCLEOTIDE SEQUENCE [LARGE SCALE GENOMIC DNA]</scope>
    <source>
        <strain evidence="1 2">ZY171143</strain>
    </source>
</reference>
<accession>A0ABX7XB41</accession>
<dbReference type="RefSeq" id="WP_230475703.1">
    <property type="nucleotide sequence ID" value="NZ_CP072842.1"/>
</dbReference>
<sequence length="101" mass="11679">MEQKTKQIKQLTEHLLEKYGSENILVTDYWDADNTAIGLADKTKKYTVYITNYGRPENVFYVSLENPTTTEDFPYTPGGEFDNLSAEEVEKILIKHLKLTE</sequence>